<evidence type="ECO:0000256" key="10">
    <source>
        <dbReference type="ARBA" id="ARBA00022946"/>
    </source>
</evidence>
<evidence type="ECO:0000313" key="20">
    <source>
        <dbReference type="Proteomes" id="UP001174934"/>
    </source>
</evidence>
<dbReference type="Gene3D" id="3.40.50.720">
    <property type="entry name" value="NAD(P)-binding Rossmann-like Domain"/>
    <property type="match status" value="1"/>
</dbReference>
<keyword evidence="10" id="KW-0809">Transit peptide</keyword>
<evidence type="ECO:0000313" key="19">
    <source>
        <dbReference type="EMBL" id="KAK0629669.1"/>
    </source>
</evidence>
<reference evidence="19" key="1">
    <citation type="submission" date="2023-06" db="EMBL/GenBank/DDBJ databases">
        <title>Genome-scale phylogeny and comparative genomics of the fungal order Sordariales.</title>
        <authorList>
            <consortium name="Lawrence Berkeley National Laboratory"/>
            <person name="Hensen N."/>
            <person name="Bonometti L."/>
            <person name="Westerberg I."/>
            <person name="Brannstrom I.O."/>
            <person name="Guillou S."/>
            <person name="Cros-Aarteil S."/>
            <person name="Calhoun S."/>
            <person name="Haridas S."/>
            <person name="Kuo A."/>
            <person name="Mondo S."/>
            <person name="Pangilinan J."/>
            <person name="Riley R."/>
            <person name="LaButti K."/>
            <person name="Andreopoulos B."/>
            <person name="Lipzen A."/>
            <person name="Chen C."/>
            <person name="Yanf M."/>
            <person name="Daum C."/>
            <person name="Ng V."/>
            <person name="Clum A."/>
            <person name="Steindorff A."/>
            <person name="Ohm R."/>
            <person name="Martin F."/>
            <person name="Silar P."/>
            <person name="Natvig D."/>
            <person name="Lalanne C."/>
            <person name="Gautier V."/>
            <person name="Ament-velasquez S.L."/>
            <person name="Kruys A."/>
            <person name="Hutchinson M.I."/>
            <person name="Powell A.J."/>
            <person name="Barry K."/>
            <person name="Miller A.N."/>
            <person name="Grigoriev I.V."/>
            <person name="Debuchy R."/>
            <person name="Gladieux P."/>
            <person name="Thoren M.H."/>
            <person name="Johannesson H."/>
        </authorList>
    </citation>
    <scope>NUCLEOTIDE SEQUENCE</scope>
    <source>
        <strain evidence="19">SMH3391-2</strain>
    </source>
</reference>
<evidence type="ECO:0000256" key="13">
    <source>
        <dbReference type="ARBA" id="ARBA00023128"/>
    </source>
</evidence>
<name>A0AA39X9A8_9PEZI</name>
<dbReference type="Gene3D" id="3.50.50.60">
    <property type="entry name" value="FAD/NAD(P)-binding domain"/>
    <property type="match status" value="1"/>
</dbReference>
<evidence type="ECO:0000256" key="7">
    <source>
        <dbReference type="ARBA" id="ARBA00022630"/>
    </source>
</evidence>
<feature type="domain" description="FAD/NAD(P)-binding" evidence="18">
    <location>
        <begin position="58"/>
        <end position="225"/>
    </location>
</feature>
<dbReference type="PANTHER" id="PTHR48467:SF1">
    <property type="entry name" value="GLUTAMATE SYNTHASE 1 [NADH], CHLOROPLASTIC-LIKE"/>
    <property type="match status" value="1"/>
</dbReference>
<feature type="binding site" evidence="16">
    <location>
        <position position="97"/>
    </location>
    <ligand>
        <name>FAD</name>
        <dbReference type="ChEBI" id="CHEBI:57692"/>
    </ligand>
</feature>
<comment type="similarity">
    <text evidence="3 15">Belongs to the ferredoxin--NADP reductase type 1 family.</text>
</comment>
<evidence type="ECO:0000259" key="18">
    <source>
        <dbReference type="Pfam" id="PF07992"/>
    </source>
</evidence>
<keyword evidence="11" id="KW-0249">Electron transport</keyword>
<keyword evidence="13 15" id="KW-0496">Mitochondrion</keyword>
<keyword evidence="6" id="KW-0813">Transport</keyword>
<dbReference type="PRINTS" id="PR00419">
    <property type="entry name" value="ADXRDTASE"/>
</dbReference>
<dbReference type="EMBL" id="JAULSR010000002">
    <property type="protein sequence ID" value="KAK0629669.1"/>
    <property type="molecule type" value="Genomic_DNA"/>
</dbReference>
<comment type="caution">
    <text evidence="19">The sequence shown here is derived from an EMBL/GenBank/DDBJ whole genome shotgun (WGS) entry which is preliminary data.</text>
</comment>
<evidence type="ECO:0000256" key="3">
    <source>
        <dbReference type="ARBA" id="ARBA00008312"/>
    </source>
</evidence>
<comment type="subcellular location">
    <subcellularLocation>
        <location evidence="2 15">Mitochondrion</location>
    </subcellularLocation>
</comment>
<proteinExistence type="inferred from homology"/>
<accession>A0AA39X9A8</accession>
<dbReference type="PIRSF" id="PIRSF000362">
    <property type="entry name" value="FNR"/>
    <property type="match status" value="1"/>
</dbReference>
<feature type="binding site" evidence="16">
    <location>
        <position position="68"/>
    </location>
    <ligand>
        <name>FAD</name>
        <dbReference type="ChEBI" id="CHEBI:57692"/>
    </ligand>
</feature>
<dbReference type="InterPro" id="IPR023753">
    <property type="entry name" value="FAD/NAD-binding_dom"/>
</dbReference>
<dbReference type="InterPro" id="IPR036188">
    <property type="entry name" value="FAD/NAD-bd_sf"/>
</dbReference>
<dbReference type="EC" id="1.18.1.6" evidence="4 15"/>
<evidence type="ECO:0000256" key="8">
    <source>
        <dbReference type="ARBA" id="ARBA00022827"/>
    </source>
</evidence>
<evidence type="ECO:0000256" key="15">
    <source>
        <dbReference type="PIRNR" id="PIRNR000362"/>
    </source>
</evidence>
<dbReference type="SUPFAM" id="SSF51971">
    <property type="entry name" value="Nucleotide-binding domain"/>
    <property type="match status" value="1"/>
</dbReference>
<evidence type="ECO:0000256" key="11">
    <source>
        <dbReference type="ARBA" id="ARBA00022982"/>
    </source>
</evidence>
<feature type="binding site" evidence="17">
    <location>
        <begin position="258"/>
        <end position="259"/>
    </location>
    <ligand>
        <name>NADP(+)</name>
        <dbReference type="ChEBI" id="CHEBI:58349"/>
    </ligand>
</feature>
<protein>
    <recommendedName>
        <fullName evidence="5 15">NADPH:adrenodoxin oxidoreductase, mitochondrial</fullName>
        <ecNumber evidence="4 15">1.18.1.6</ecNumber>
    </recommendedName>
</protein>
<feature type="binding site" evidence="17">
    <location>
        <begin position="214"/>
        <end position="217"/>
    </location>
    <ligand>
        <name>NADP(+)</name>
        <dbReference type="ChEBI" id="CHEBI:58349"/>
    </ligand>
</feature>
<sequence>MASIAAQAKPSRGVCLLCKATTTRIFSRIRTRGTTRANFSSAAPTAAAAATSQNERSFRVAVIGSGPAGFYTTYRVMSKLQNARVDMYEALPVPFGLVRFGVAPDHPEVKNCQEKFNEVAASPNFTFIGNVSVGDLPGHPDASTVPLTSILRHYHAVVFAYGSSKDKTLGIPGESTLKGIYSAREFVGWYNGLPEHADLNPDLTQGDEAVIIGQGNVALDVARMLLEDVDVLRKSDITEHALEALSKSKIKRVHVVGRRGPMQAAFTIKEVRELMRLPDVSFHPTDQSLIPSDLKQLPRAPRRLMEIISRESSSSCSSPNPTPASKSWSLDFLLTPQTFLPSPSNPTQLASTVFQHTTLSPSPFDPNAYALPTTSVTTIPSSAAFRSIGYKSAALREFTDVGIPFDERRGVISNDGQGRVWREQRTADGTMAYGHFPGLYCAGWVKRGPTGVIASTMADAFATGDAIVGDWVQEDGGRFLNKSSGGKGREVEVEVDGWEGVRRDAGVDKARVVGWADWQRIDGAERERGGGWVKRGRSLRVRGRCWLFLDEERLHVLYIDVIL</sequence>
<dbReference type="GO" id="GO:0005739">
    <property type="term" value="C:mitochondrion"/>
    <property type="evidence" value="ECO:0007669"/>
    <property type="project" value="UniProtKB-SubCell"/>
</dbReference>
<feature type="binding site" evidence="16">
    <location>
        <position position="133"/>
    </location>
    <ligand>
        <name>FAD</name>
        <dbReference type="ChEBI" id="CHEBI:57692"/>
    </ligand>
</feature>
<evidence type="ECO:0000256" key="14">
    <source>
        <dbReference type="ARBA" id="ARBA00048933"/>
    </source>
</evidence>
<keyword evidence="8 15" id="KW-0274">FAD</keyword>
<feature type="binding site" evidence="16">
    <location>
        <begin position="451"/>
        <end position="453"/>
    </location>
    <ligand>
        <name>FAD</name>
        <dbReference type="ChEBI" id="CHEBI:57692"/>
    </ligand>
</feature>
<dbReference type="InterPro" id="IPR021163">
    <property type="entry name" value="Ferredox_Rdtase_adrenod"/>
</dbReference>
<evidence type="ECO:0000256" key="6">
    <source>
        <dbReference type="ARBA" id="ARBA00022448"/>
    </source>
</evidence>
<evidence type="ECO:0000256" key="12">
    <source>
        <dbReference type="ARBA" id="ARBA00023002"/>
    </source>
</evidence>
<evidence type="ECO:0000256" key="1">
    <source>
        <dbReference type="ARBA" id="ARBA00001974"/>
    </source>
</evidence>
<keyword evidence="7 15" id="KW-0285">Flavoprotein</keyword>
<dbReference type="FunFam" id="3.50.50.60:FF:000036">
    <property type="entry name" value="NADPH:adrenodoxin oxidoreductase, mitochondrial"/>
    <property type="match status" value="1"/>
</dbReference>
<feature type="binding site" evidence="17">
    <location>
        <position position="451"/>
    </location>
    <ligand>
        <name>NADP(+)</name>
        <dbReference type="ChEBI" id="CHEBI:58349"/>
    </ligand>
</feature>
<evidence type="ECO:0000256" key="9">
    <source>
        <dbReference type="ARBA" id="ARBA00022857"/>
    </source>
</evidence>
<evidence type="ECO:0000256" key="2">
    <source>
        <dbReference type="ARBA" id="ARBA00004173"/>
    </source>
</evidence>
<comment type="catalytic activity">
    <reaction evidence="14 15">
        <text>2 reduced [adrenodoxin] + NADP(+) + H(+) = 2 oxidized [adrenodoxin] + NADPH</text>
        <dbReference type="Rhea" id="RHEA:42312"/>
        <dbReference type="Rhea" id="RHEA-COMP:9998"/>
        <dbReference type="Rhea" id="RHEA-COMP:9999"/>
        <dbReference type="ChEBI" id="CHEBI:15378"/>
        <dbReference type="ChEBI" id="CHEBI:33737"/>
        <dbReference type="ChEBI" id="CHEBI:33738"/>
        <dbReference type="ChEBI" id="CHEBI:57783"/>
        <dbReference type="ChEBI" id="CHEBI:58349"/>
        <dbReference type="EC" id="1.18.1.6"/>
    </reaction>
</comment>
<keyword evidence="12 15" id="KW-0560">Oxidoreductase</keyword>
<dbReference type="Pfam" id="PF07992">
    <property type="entry name" value="Pyr_redox_2"/>
    <property type="match status" value="1"/>
</dbReference>
<dbReference type="GO" id="GO:0016491">
    <property type="term" value="F:oxidoreductase activity"/>
    <property type="evidence" value="ECO:0007669"/>
    <property type="project" value="UniProtKB-KW"/>
</dbReference>
<gene>
    <name evidence="19" type="ORF">B0T17DRAFT_194074</name>
</gene>
<evidence type="ECO:0000256" key="5">
    <source>
        <dbReference type="ARBA" id="ARBA00016287"/>
    </source>
</evidence>
<evidence type="ECO:0000256" key="4">
    <source>
        <dbReference type="ARBA" id="ARBA00013219"/>
    </source>
</evidence>
<feature type="binding site" evidence="16">
    <location>
        <position position="444"/>
    </location>
    <ligand>
        <name>FAD</name>
        <dbReference type="ChEBI" id="CHEBI:57692"/>
    </ligand>
</feature>
<evidence type="ECO:0000256" key="16">
    <source>
        <dbReference type="PIRSR" id="PIRSR000362-1"/>
    </source>
</evidence>
<comment type="cofactor">
    <cofactor evidence="1 15 16">
        <name>FAD</name>
        <dbReference type="ChEBI" id="CHEBI:57692"/>
    </cofactor>
</comment>
<dbReference type="AlphaFoldDB" id="A0AA39X9A8"/>
<dbReference type="Proteomes" id="UP001174934">
    <property type="component" value="Unassembled WGS sequence"/>
</dbReference>
<dbReference type="InterPro" id="IPR055275">
    <property type="entry name" value="Ferredox_Rdtase"/>
</dbReference>
<feature type="binding site" evidence="16">
    <location>
        <position position="89"/>
    </location>
    <ligand>
        <name>FAD</name>
        <dbReference type="ChEBI" id="CHEBI:57692"/>
    </ligand>
</feature>
<organism evidence="19 20">
    <name type="scientific">Bombardia bombarda</name>
    <dbReference type="NCBI Taxonomy" id="252184"/>
    <lineage>
        <taxon>Eukaryota</taxon>
        <taxon>Fungi</taxon>
        <taxon>Dikarya</taxon>
        <taxon>Ascomycota</taxon>
        <taxon>Pezizomycotina</taxon>
        <taxon>Sordariomycetes</taxon>
        <taxon>Sordariomycetidae</taxon>
        <taxon>Sordariales</taxon>
        <taxon>Lasiosphaeriaceae</taxon>
        <taxon>Bombardia</taxon>
    </lineage>
</organism>
<evidence type="ECO:0000256" key="17">
    <source>
        <dbReference type="PIRSR" id="PIRSR000362-2"/>
    </source>
</evidence>
<feature type="binding site" evidence="17">
    <location>
        <position position="270"/>
    </location>
    <ligand>
        <name>NADP(+)</name>
        <dbReference type="ChEBI" id="CHEBI:58349"/>
    </ligand>
</feature>
<keyword evidence="20" id="KW-1185">Reference proteome</keyword>
<dbReference type="PANTHER" id="PTHR48467">
    <property type="entry name" value="GLUTAMATE SYNTHASE 1 [NADH], CHLOROPLASTIC-LIKE"/>
    <property type="match status" value="1"/>
</dbReference>
<keyword evidence="9 15" id="KW-0521">NADP</keyword>